<dbReference type="Proteomes" id="UP000637628">
    <property type="component" value="Unassembled WGS sequence"/>
</dbReference>
<dbReference type="Gene3D" id="1.10.357.10">
    <property type="entry name" value="Tetracycline Repressor, domain 2"/>
    <property type="match status" value="1"/>
</dbReference>
<comment type="caution">
    <text evidence="2">The sequence shown here is derived from an EMBL/GenBank/DDBJ whole genome shotgun (WGS) entry which is preliminary data.</text>
</comment>
<feature type="domain" description="QsdR TetR regulatory C-terminal" evidence="1">
    <location>
        <begin position="48"/>
        <end position="154"/>
    </location>
</feature>
<protein>
    <recommendedName>
        <fullName evidence="1">QsdR TetR regulatory C-terminal domain-containing protein</fullName>
    </recommendedName>
</protein>
<sequence length="175" mass="19353">MDLLAIQLAISRATLYRVAGSRDALLGNALWALGDRLLSRARSARRERGTDGVIEVSRRFHDRLRASRPMRRFVDAEPQTAARVLFTPSGEVHRRAILAQRDIFVETGAAPGTADLFPLAFLYVRIMESVLYGELFSGRNVEFPTAERALRALLAQGAGGPHEASQNRDGRQVTP</sequence>
<proteinExistence type="predicted"/>
<dbReference type="RefSeq" id="WP_203732332.1">
    <property type="nucleotide sequence ID" value="NZ_BAAATX010000012.1"/>
</dbReference>
<dbReference type="InterPro" id="IPR041485">
    <property type="entry name" value="TetR_C_36"/>
</dbReference>
<keyword evidence="3" id="KW-1185">Reference proteome</keyword>
<evidence type="ECO:0000259" key="1">
    <source>
        <dbReference type="Pfam" id="PF18598"/>
    </source>
</evidence>
<organism evidence="2 3">
    <name type="scientific">Paractinoplanes durhamensis</name>
    <dbReference type="NCBI Taxonomy" id="113563"/>
    <lineage>
        <taxon>Bacteria</taxon>
        <taxon>Bacillati</taxon>
        <taxon>Actinomycetota</taxon>
        <taxon>Actinomycetes</taxon>
        <taxon>Micromonosporales</taxon>
        <taxon>Micromonosporaceae</taxon>
        <taxon>Paractinoplanes</taxon>
    </lineage>
</organism>
<evidence type="ECO:0000313" key="3">
    <source>
        <dbReference type="Proteomes" id="UP000637628"/>
    </source>
</evidence>
<dbReference type="EMBL" id="BOML01000051">
    <property type="protein sequence ID" value="GIE05047.1"/>
    <property type="molecule type" value="Genomic_DNA"/>
</dbReference>
<dbReference type="Pfam" id="PF18598">
    <property type="entry name" value="TetR_C_36"/>
    <property type="match status" value="1"/>
</dbReference>
<reference evidence="2 3" key="1">
    <citation type="submission" date="2021-01" db="EMBL/GenBank/DDBJ databases">
        <title>Whole genome shotgun sequence of Actinoplanes durhamensis NBRC 14914.</title>
        <authorList>
            <person name="Komaki H."/>
            <person name="Tamura T."/>
        </authorList>
    </citation>
    <scope>NUCLEOTIDE SEQUENCE [LARGE SCALE GENOMIC DNA]</scope>
    <source>
        <strain evidence="2 3">NBRC 14914</strain>
    </source>
</reference>
<name>A0ABQ3Z5E1_9ACTN</name>
<accession>A0ABQ3Z5E1</accession>
<gene>
    <name evidence="2" type="ORF">Adu01nite_63970</name>
</gene>
<evidence type="ECO:0000313" key="2">
    <source>
        <dbReference type="EMBL" id="GIE05047.1"/>
    </source>
</evidence>